<evidence type="ECO:0000313" key="8">
    <source>
        <dbReference type="Proteomes" id="UP001314170"/>
    </source>
</evidence>
<dbReference type="AlphaFoldDB" id="A0AAV1SNT7"/>
<dbReference type="Proteomes" id="UP001314170">
    <property type="component" value="Unassembled WGS sequence"/>
</dbReference>
<evidence type="ECO:0000313" key="7">
    <source>
        <dbReference type="EMBL" id="CAK7355286.1"/>
    </source>
</evidence>
<comment type="subcellular location">
    <subcellularLocation>
        <location evidence="1">Golgi apparatus membrane</location>
        <topology evidence="1">Single-pass type II membrane protein</topology>
    </subcellularLocation>
</comment>
<keyword evidence="4" id="KW-0812">Transmembrane</keyword>
<proteinExistence type="inferred from homology"/>
<organism evidence="7 8">
    <name type="scientific">Dovyalis caffra</name>
    <dbReference type="NCBI Taxonomy" id="77055"/>
    <lineage>
        <taxon>Eukaryota</taxon>
        <taxon>Viridiplantae</taxon>
        <taxon>Streptophyta</taxon>
        <taxon>Embryophyta</taxon>
        <taxon>Tracheophyta</taxon>
        <taxon>Spermatophyta</taxon>
        <taxon>Magnoliopsida</taxon>
        <taxon>eudicotyledons</taxon>
        <taxon>Gunneridae</taxon>
        <taxon>Pentapetalae</taxon>
        <taxon>rosids</taxon>
        <taxon>fabids</taxon>
        <taxon>Malpighiales</taxon>
        <taxon>Salicaceae</taxon>
        <taxon>Flacourtieae</taxon>
        <taxon>Dovyalis</taxon>
    </lineage>
</organism>
<dbReference type="GO" id="GO:0016757">
    <property type="term" value="F:glycosyltransferase activity"/>
    <property type="evidence" value="ECO:0007669"/>
    <property type="project" value="UniProtKB-KW"/>
</dbReference>
<feature type="domain" description="Exostosin GT47" evidence="6">
    <location>
        <begin position="73"/>
        <end position="357"/>
    </location>
</feature>
<keyword evidence="8" id="KW-1185">Reference proteome</keyword>
<dbReference type="EMBL" id="CAWUPB010001195">
    <property type="protein sequence ID" value="CAK7355286.1"/>
    <property type="molecule type" value="Genomic_DNA"/>
</dbReference>
<keyword evidence="3" id="KW-0328">Glycosyltransferase</keyword>
<evidence type="ECO:0000256" key="3">
    <source>
        <dbReference type="ARBA" id="ARBA00022676"/>
    </source>
</evidence>
<evidence type="ECO:0000256" key="5">
    <source>
        <dbReference type="ARBA" id="ARBA00023034"/>
    </source>
</evidence>
<dbReference type="PANTHER" id="PTHR11062">
    <property type="entry name" value="EXOSTOSIN HEPARAN SULFATE GLYCOSYLTRANSFERASE -RELATED"/>
    <property type="match status" value="1"/>
</dbReference>
<accession>A0AAV1SNT7</accession>
<dbReference type="InterPro" id="IPR040911">
    <property type="entry name" value="Exostosin_GT47"/>
</dbReference>
<reference evidence="7 8" key="1">
    <citation type="submission" date="2024-01" db="EMBL/GenBank/DDBJ databases">
        <authorList>
            <person name="Waweru B."/>
        </authorList>
    </citation>
    <scope>NUCLEOTIDE SEQUENCE [LARGE SCALE GENOMIC DNA]</scope>
</reference>
<evidence type="ECO:0000259" key="6">
    <source>
        <dbReference type="Pfam" id="PF03016"/>
    </source>
</evidence>
<dbReference type="GO" id="GO:0000139">
    <property type="term" value="C:Golgi membrane"/>
    <property type="evidence" value="ECO:0007669"/>
    <property type="project" value="UniProtKB-SubCell"/>
</dbReference>
<gene>
    <name evidence="7" type="ORF">DCAF_LOCUS25589</name>
</gene>
<comment type="similarity">
    <text evidence="2">Belongs to the glycosyltransferase 47 family.</text>
</comment>
<keyword evidence="4" id="KW-0735">Signal-anchor</keyword>
<evidence type="ECO:0000256" key="4">
    <source>
        <dbReference type="ARBA" id="ARBA00022968"/>
    </source>
</evidence>
<evidence type="ECO:0000256" key="2">
    <source>
        <dbReference type="ARBA" id="ARBA00010271"/>
    </source>
</evidence>
<dbReference type="InterPro" id="IPR004263">
    <property type="entry name" value="Exostosin"/>
</dbReference>
<dbReference type="Pfam" id="PF03016">
    <property type="entry name" value="Exostosin_GT47"/>
    <property type="match status" value="1"/>
</dbReference>
<dbReference type="PANTHER" id="PTHR11062:SF378">
    <property type="entry name" value="EXOSTOSIN GT47 DOMAIN-CONTAINING PROTEIN"/>
    <property type="match status" value="1"/>
</dbReference>
<comment type="caution">
    <text evidence="7">The sequence shown here is derived from an EMBL/GenBank/DDBJ whole genome shotgun (WGS) entry which is preliminary data.</text>
</comment>
<evidence type="ECO:0000256" key="1">
    <source>
        <dbReference type="ARBA" id="ARBA00004323"/>
    </source>
</evidence>
<keyword evidence="5" id="KW-0333">Golgi apparatus</keyword>
<name>A0AAV1SNT7_9ROSI</name>
<protein>
    <recommendedName>
        <fullName evidence="6">Exostosin GT47 domain-containing protein</fullName>
    </recommendedName>
</protein>
<keyword evidence="3" id="KW-0808">Transferase</keyword>
<sequence>MAFVRVSNRRGNSKDQRTVIFFCIIWIFYPRLTLYPSTSPLSDLEVCRVQDSDFSAEVFHSPETFKKDYMDMESKFKIFMYPQTDNDIVCDKQRRLYGKHASEGYFFQNLDQSQFLTTDPEKAHLFLVPVHCHKLHAERRSSEETAVAVQNFVNSLISKYPYWNRTLGADHFFVICHDRSTNGTQRISHLVRNSIRVVCSPSYNVQYVPHKDISLPQIQQPFTLPPSGNNVTNRTALAFWAGRLNSHIRDVLIQAWQNDTELDIQKTRMKLWRIRGHKVHGTPRIAEAIHYGCVPGDISFLFPSSVLWIVFSVFVYRPAVILADHYILPFIDILDWRKFSVLLKENDVYQLKEILKDIPDSKYRFFQDNTVKVQKHFQWNSPPVSFDAFHMVMYDLWLRRHVVKY</sequence>